<evidence type="ECO:0000313" key="7">
    <source>
        <dbReference type="Proteomes" id="UP001501074"/>
    </source>
</evidence>
<dbReference type="PROSITE" id="PS50975">
    <property type="entry name" value="ATP_GRASP"/>
    <property type="match status" value="1"/>
</dbReference>
<dbReference type="PANTHER" id="PTHR43585:SF2">
    <property type="entry name" value="ATP-GRASP ENZYME FSQD"/>
    <property type="match status" value="1"/>
</dbReference>
<comment type="caution">
    <text evidence="6">The sequence shown here is derived from an EMBL/GenBank/DDBJ whole genome shotgun (WGS) entry which is preliminary data.</text>
</comment>
<dbReference type="PANTHER" id="PTHR43585">
    <property type="entry name" value="FUMIPYRROLE BIOSYNTHESIS PROTEIN C"/>
    <property type="match status" value="1"/>
</dbReference>
<accession>A0ABP7AL60</accession>
<dbReference type="EMBL" id="BAAAZO010000012">
    <property type="protein sequence ID" value="GAA3634515.1"/>
    <property type="molecule type" value="Genomic_DNA"/>
</dbReference>
<evidence type="ECO:0000259" key="5">
    <source>
        <dbReference type="PROSITE" id="PS50975"/>
    </source>
</evidence>
<keyword evidence="3 4" id="KW-0067">ATP-binding</keyword>
<evidence type="ECO:0000256" key="3">
    <source>
        <dbReference type="ARBA" id="ARBA00022840"/>
    </source>
</evidence>
<dbReference type="InterPro" id="IPR011761">
    <property type="entry name" value="ATP-grasp"/>
</dbReference>
<evidence type="ECO:0000313" key="6">
    <source>
        <dbReference type="EMBL" id="GAA3634515.1"/>
    </source>
</evidence>
<dbReference type="Gene3D" id="3.40.50.20">
    <property type="match status" value="1"/>
</dbReference>
<evidence type="ECO:0000256" key="1">
    <source>
        <dbReference type="ARBA" id="ARBA00022598"/>
    </source>
</evidence>
<proteinExistence type="predicted"/>
<gene>
    <name evidence="6" type="ORF">GCM10022223_61040</name>
</gene>
<evidence type="ECO:0000256" key="2">
    <source>
        <dbReference type="ARBA" id="ARBA00022741"/>
    </source>
</evidence>
<keyword evidence="1" id="KW-0436">Ligase</keyword>
<name>A0ABP7AL60_9ACTN</name>
<dbReference type="Proteomes" id="UP001501074">
    <property type="component" value="Unassembled WGS sequence"/>
</dbReference>
<sequence length="371" mass="39251">MSRPVAIVLGARKSGAVRAMSRFAGDYEFVDLPGDVTVTSIGPDLVDAVDAVAGRRPLAAVLASSESTMPAAAFLRGRYALPGLGPEQAALGTNKWLMRSALRGRVAAPQAWLSGAFLDLAASPVPEVVIKPLASSSARGVSRMPTPAARAFLRANRGLWLVEEALAVEREFHCDGVVHDGHVEWLLCSEYDRPVLRSFGTRTTTVLPTSSPFRAGLAHLAGEVLGGLGIGSAVFHLETLWAGETLYFGEIGLRPAGTGIAELLLRSSGADLWAAHVAAQLGHDPRGQGPVRAVPELSGLVMARPTQDGQPPLPRHEARRLPGVDGTADGNLPTGHQPSNMCEFEYLAFFENLSPGSVERLRGRIGREAAQ</sequence>
<feature type="domain" description="ATP-grasp" evidence="5">
    <location>
        <begin position="98"/>
        <end position="281"/>
    </location>
</feature>
<dbReference type="RefSeq" id="WP_231489266.1">
    <property type="nucleotide sequence ID" value="NZ_BAAAZO010000012.1"/>
</dbReference>
<dbReference type="InterPro" id="IPR052032">
    <property type="entry name" value="ATP-dep_AA_Ligase"/>
</dbReference>
<dbReference type="Gene3D" id="3.30.470.20">
    <property type="entry name" value="ATP-grasp fold, B domain"/>
    <property type="match status" value="1"/>
</dbReference>
<keyword evidence="2 4" id="KW-0547">Nucleotide-binding</keyword>
<organism evidence="6 7">
    <name type="scientific">Kineosporia mesophila</name>
    <dbReference type="NCBI Taxonomy" id="566012"/>
    <lineage>
        <taxon>Bacteria</taxon>
        <taxon>Bacillati</taxon>
        <taxon>Actinomycetota</taxon>
        <taxon>Actinomycetes</taxon>
        <taxon>Kineosporiales</taxon>
        <taxon>Kineosporiaceae</taxon>
        <taxon>Kineosporia</taxon>
    </lineage>
</organism>
<dbReference type="SUPFAM" id="SSF56059">
    <property type="entry name" value="Glutathione synthetase ATP-binding domain-like"/>
    <property type="match status" value="1"/>
</dbReference>
<protein>
    <recommendedName>
        <fullName evidence="5">ATP-grasp domain-containing protein</fullName>
    </recommendedName>
</protein>
<keyword evidence="7" id="KW-1185">Reference proteome</keyword>
<reference evidence="7" key="1">
    <citation type="journal article" date="2019" name="Int. J. Syst. Evol. Microbiol.">
        <title>The Global Catalogue of Microorganisms (GCM) 10K type strain sequencing project: providing services to taxonomists for standard genome sequencing and annotation.</title>
        <authorList>
            <consortium name="The Broad Institute Genomics Platform"/>
            <consortium name="The Broad Institute Genome Sequencing Center for Infectious Disease"/>
            <person name="Wu L."/>
            <person name="Ma J."/>
        </authorList>
    </citation>
    <scope>NUCLEOTIDE SEQUENCE [LARGE SCALE GENOMIC DNA]</scope>
    <source>
        <strain evidence="7">JCM 16902</strain>
    </source>
</reference>
<evidence type="ECO:0000256" key="4">
    <source>
        <dbReference type="PROSITE-ProRule" id="PRU00409"/>
    </source>
</evidence>